<dbReference type="EMBL" id="LXQA010201561">
    <property type="protein sequence ID" value="MCI33103.1"/>
    <property type="molecule type" value="Genomic_DNA"/>
</dbReference>
<evidence type="ECO:0000313" key="3">
    <source>
        <dbReference type="Proteomes" id="UP000265520"/>
    </source>
</evidence>
<keyword evidence="2" id="KW-0540">Nuclease</keyword>
<keyword evidence="2" id="KW-0269">Exonuclease</keyword>
<comment type="caution">
    <text evidence="2">The sequence shown here is derived from an EMBL/GenBank/DDBJ whole genome shotgun (WGS) entry which is preliminary data.</text>
</comment>
<keyword evidence="2" id="KW-0378">Hydrolase</keyword>
<organism evidence="2 3">
    <name type="scientific">Trifolium medium</name>
    <dbReference type="NCBI Taxonomy" id="97028"/>
    <lineage>
        <taxon>Eukaryota</taxon>
        <taxon>Viridiplantae</taxon>
        <taxon>Streptophyta</taxon>
        <taxon>Embryophyta</taxon>
        <taxon>Tracheophyta</taxon>
        <taxon>Spermatophyta</taxon>
        <taxon>Magnoliopsida</taxon>
        <taxon>eudicotyledons</taxon>
        <taxon>Gunneridae</taxon>
        <taxon>Pentapetalae</taxon>
        <taxon>rosids</taxon>
        <taxon>fabids</taxon>
        <taxon>Fabales</taxon>
        <taxon>Fabaceae</taxon>
        <taxon>Papilionoideae</taxon>
        <taxon>50 kb inversion clade</taxon>
        <taxon>NPAAA clade</taxon>
        <taxon>Hologalegina</taxon>
        <taxon>IRL clade</taxon>
        <taxon>Trifolieae</taxon>
        <taxon>Trifolium</taxon>
    </lineage>
</organism>
<dbReference type="Gene3D" id="3.60.10.10">
    <property type="entry name" value="Endonuclease/exonuclease/phosphatase"/>
    <property type="match status" value="1"/>
</dbReference>
<sequence length="105" mass="11763">CDLTAKRQLWQTLLMSKGGFGGGAWCVLGDFNAVLHSDERRGLNQHNPSSPPAEIAEFRDFVVNMDLTDIPVLGRKFTWFHSNGITMSRIDRVLVSDDWLSLGDN</sequence>
<feature type="domain" description="Endonuclease/exonuclease/phosphatase" evidence="1">
    <location>
        <begin position="5"/>
        <end position="100"/>
    </location>
</feature>
<dbReference type="PANTHER" id="PTHR33710">
    <property type="entry name" value="BNAC02G09200D PROTEIN"/>
    <property type="match status" value="1"/>
</dbReference>
<dbReference type="Pfam" id="PF03372">
    <property type="entry name" value="Exo_endo_phos"/>
    <property type="match status" value="1"/>
</dbReference>
<evidence type="ECO:0000259" key="1">
    <source>
        <dbReference type="Pfam" id="PF03372"/>
    </source>
</evidence>
<dbReference type="GO" id="GO:0004527">
    <property type="term" value="F:exonuclease activity"/>
    <property type="evidence" value="ECO:0007669"/>
    <property type="project" value="UniProtKB-KW"/>
</dbReference>
<dbReference type="PANTHER" id="PTHR33710:SF64">
    <property type="entry name" value="ENDONUCLEASE_EXONUCLEASE_PHOSPHATASE DOMAIN-CONTAINING PROTEIN"/>
    <property type="match status" value="1"/>
</dbReference>
<dbReference type="Proteomes" id="UP000265520">
    <property type="component" value="Unassembled WGS sequence"/>
</dbReference>
<accession>A0A392R924</accession>
<name>A0A392R924_9FABA</name>
<keyword evidence="2" id="KW-0255">Endonuclease</keyword>
<dbReference type="InterPro" id="IPR036691">
    <property type="entry name" value="Endo/exonu/phosph_ase_sf"/>
</dbReference>
<dbReference type="AlphaFoldDB" id="A0A392R924"/>
<feature type="non-terminal residue" evidence="2">
    <location>
        <position position="1"/>
    </location>
</feature>
<protein>
    <submittedName>
        <fullName evidence="2">Endonuclease/exonuclease/phosphatase family protein</fullName>
    </submittedName>
</protein>
<dbReference type="GO" id="GO:0004519">
    <property type="term" value="F:endonuclease activity"/>
    <property type="evidence" value="ECO:0007669"/>
    <property type="project" value="UniProtKB-KW"/>
</dbReference>
<dbReference type="SUPFAM" id="SSF56219">
    <property type="entry name" value="DNase I-like"/>
    <property type="match status" value="1"/>
</dbReference>
<proteinExistence type="predicted"/>
<dbReference type="InterPro" id="IPR005135">
    <property type="entry name" value="Endo/exonuclease/phosphatase"/>
</dbReference>
<evidence type="ECO:0000313" key="2">
    <source>
        <dbReference type="EMBL" id="MCI33103.1"/>
    </source>
</evidence>
<reference evidence="2 3" key="1">
    <citation type="journal article" date="2018" name="Front. Plant Sci.">
        <title>Red Clover (Trifolium pratense) and Zigzag Clover (T. medium) - A Picture of Genomic Similarities and Differences.</title>
        <authorList>
            <person name="Dluhosova J."/>
            <person name="Istvanek J."/>
            <person name="Nedelnik J."/>
            <person name="Repkova J."/>
        </authorList>
    </citation>
    <scope>NUCLEOTIDE SEQUENCE [LARGE SCALE GENOMIC DNA]</scope>
    <source>
        <strain evidence="3">cv. 10/8</strain>
        <tissue evidence="2">Leaf</tissue>
    </source>
</reference>
<keyword evidence="3" id="KW-1185">Reference proteome</keyword>
<feature type="non-terminal residue" evidence="2">
    <location>
        <position position="105"/>
    </location>
</feature>